<reference evidence="4 5" key="1">
    <citation type="journal article" date="2021" name="Elife">
        <title>Chloroplast acquisition without the gene transfer in kleptoplastic sea slugs, Plakobranchus ocellatus.</title>
        <authorList>
            <person name="Maeda T."/>
            <person name="Takahashi S."/>
            <person name="Yoshida T."/>
            <person name="Shimamura S."/>
            <person name="Takaki Y."/>
            <person name="Nagai Y."/>
            <person name="Toyoda A."/>
            <person name="Suzuki Y."/>
            <person name="Arimoto A."/>
            <person name="Ishii H."/>
            <person name="Satoh N."/>
            <person name="Nishiyama T."/>
            <person name="Hasebe M."/>
            <person name="Maruyama T."/>
            <person name="Minagawa J."/>
            <person name="Obokata J."/>
            <person name="Shigenobu S."/>
        </authorList>
    </citation>
    <scope>NUCLEOTIDE SEQUENCE [LARGE SCALE GENOMIC DNA]</scope>
</reference>
<dbReference type="AlphaFoldDB" id="A0AAV4JWK4"/>
<evidence type="ECO:0000256" key="1">
    <source>
        <dbReference type="ARBA" id="ARBA00022443"/>
    </source>
</evidence>
<dbReference type="InterPro" id="IPR001452">
    <property type="entry name" value="SH3_domain"/>
</dbReference>
<proteinExistence type="predicted"/>
<evidence type="ECO:0000313" key="5">
    <source>
        <dbReference type="Proteomes" id="UP000762676"/>
    </source>
</evidence>
<evidence type="ECO:0000256" key="2">
    <source>
        <dbReference type="PROSITE-ProRule" id="PRU00192"/>
    </source>
</evidence>
<dbReference type="Pfam" id="PF14604">
    <property type="entry name" value="SH3_9"/>
    <property type="match status" value="1"/>
</dbReference>
<evidence type="ECO:0000313" key="4">
    <source>
        <dbReference type="EMBL" id="GFS26108.1"/>
    </source>
</evidence>
<gene>
    <name evidence="4" type="ORF">ElyMa_005203100</name>
</gene>
<sequence length="70" mass="8304">VRRVLKHYKPQQADELELNTEDFVFMDPEEHNTSPDGWFKGTSWRSGVTAFFPGNFTTKCPQMEMWTLHR</sequence>
<organism evidence="4 5">
    <name type="scientific">Elysia marginata</name>
    <dbReference type="NCBI Taxonomy" id="1093978"/>
    <lineage>
        <taxon>Eukaryota</taxon>
        <taxon>Metazoa</taxon>
        <taxon>Spiralia</taxon>
        <taxon>Lophotrochozoa</taxon>
        <taxon>Mollusca</taxon>
        <taxon>Gastropoda</taxon>
        <taxon>Heterobranchia</taxon>
        <taxon>Euthyneura</taxon>
        <taxon>Panpulmonata</taxon>
        <taxon>Sacoglossa</taxon>
        <taxon>Placobranchoidea</taxon>
        <taxon>Plakobranchidae</taxon>
        <taxon>Elysia</taxon>
    </lineage>
</organism>
<dbReference type="SUPFAM" id="SSF50044">
    <property type="entry name" value="SH3-domain"/>
    <property type="match status" value="1"/>
</dbReference>
<keyword evidence="5" id="KW-1185">Reference proteome</keyword>
<keyword evidence="1 2" id="KW-0728">SH3 domain</keyword>
<dbReference type="InterPro" id="IPR036028">
    <property type="entry name" value="SH3-like_dom_sf"/>
</dbReference>
<dbReference type="Gene3D" id="2.30.30.40">
    <property type="entry name" value="SH3 Domains"/>
    <property type="match status" value="1"/>
</dbReference>
<dbReference type="PROSITE" id="PS50002">
    <property type="entry name" value="SH3"/>
    <property type="match status" value="1"/>
</dbReference>
<comment type="caution">
    <text evidence="4">The sequence shown here is derived from an EMBL/GenBank/DDBJ whole genome shotgun (WGS) entry which is preliminary data.</text>
</comment>
<feature type="domain" description="SH3" evidence="3">
    <location>
        <begin position="1"/>
        <end position="62"/>
    </location>
</feature>
<dbReference type="Proteomes" id="UP000762676">
    <property type="component" value="Unassembled WGS sequence"/>
</dbReference>
<feature type="non-terminal residue" evidence="4">
    <location>
        <position position="1"/>
    </location>
</feature>
<name>A0AAV4JWK4_9GAST</name>
<evidence type="ECO:0000259" key="3">
    <source>
        <dbReference type="PROSITE" id="PS50002"/>
    </source>
</evidence>
<accession>A0AAV4JWK4</accession>
<dbReference type="EMBL" id="BMAT01010394">
    <property type="protein sequence ID" value="GFS26108.1"/>
    <property type="molecule type" value="Genomic_DNA"/>
</dbReference>
<protein>
    <submittedName>
        <fullName evidence="4">Ubiquitin-associated and SH3 domain-containing protein B</fullName>
    </submittedName>
</protein>